<sequence length="102" mass="11313">MLKLDTLMLKSLPLGSLANLKAQPTRITMSASNLTVELPLAQIKMRLGPLDEKGQATLSSQAISNWNFRTMKKDRTLKRILVAKKKSARIVSQSVHAKGKQK</sequence>
<dbReference type="Proteomes" id="UP001190700">
    <property type="component" value="Unassembled WGS sequence"/>
</dbReference>
<gene>
    <name evidence="1" type="ORF">CYMTET_6501</name>
</gene>
<comment type="caution">
    <text evidence="1">The sequence shown here is derived from an EMBL/GenBank/DDBJ whole genome shotgun (WGS) entry which is preliminary data.</text>
</comment>
<dbReference type="EMBL" id="LGRX02001577">
    <property type="protein sequence ID" value="KAK3285912.1"/>
    <property type="molecule type" value="Genomic_DNA"/>
</dbReference>
<evidence type="ECO:0000313" key="1">
    <source>
        <dbReference type="EMBL" id="KAK3285912.1"/>
    </source>
</evidence>
<accession>A0AAE0GXA3</accession>
<dbReference type="AlphaFoldDB" id="A0AAE0GXA3"/>
<reference evidence="1 2" key="1">
    <citation type="journal article" date="2015" name="Genome Biol. Evol.">
        <title>Comparative Genomics of a Bacterivorous Green Alga Reveals Evolutionary Causalities and Consequences of Phago-Mixotrophic Mode of Nutrition.</title>
        <authorList>
            <person name="Burns J.A."/>
            <person name="Paasch A."/>
            <person name="Narechania A."/>
            <person name="Kim E."/>
        </authorList>
    </citation>
    <scope>NUCLEOTIDE SEQUENCE [LARGE SCALE GENOMIC DNA]</scope>
    <source>
        <strain evidence="1 2">PLY_AMNH</strain>
    </source>
</reference>
<keyword evidence="2" id="KW-1185">Reference proteome</keyword>
<proteinExistence type="predicted"/>
<organism evidence="1 2">
    <name type="scientific">Cymbomonas tetramitiformis</name>
    <dbReference type="NCBI Taxonomy" id="36881"/>
    <lineage>
        <taxon>Eukaryota</taxon>
        <taxon>Viridiplantae</taxon>
        <taxon>Chlorophyta</taxon>
        <taxon>Pyramimonadophyceae</taxon>
        <taxon>Pyramimonadales</taxon>
        <taxon>Pyramimonadaceae</taxon>
        <taxon>Cymbomonas</taxon>
    </lineage>
</organism>
<name>A0AAE0GXA3_9CHLO</name>
<protein>
    <submittedName>
        <fullName evidence="1">Uncharacterized protein</fullName>
    </submittedName>
</protein>
<evidence type="ECO:0000313" key="2">
    <source>
        <dbReference type="Proteomes" id="UP001190700"/>
    </source>
</evidence>